<name>A0ABR7TRD7_9BACT</name>
<gene>
    <name evidence="1" type="ORF">ICL07_16465</name>
</gene>
<reference evidence="1 2" key="1">
    <citation type="submission" date="2020-09" db="EMBL/GenBank/DDBJ databases">
        <title>Genome sequences of type strains of Chitinophaga qingshengii and Chitinophaga varians.</title>
        <authorList>
            <person name="Kittiwongwattana C."/>
        </authorList>
    </citation>
    <scope>NUCLEOTIDE SEQUENCE [LARGE SCALE GENOMIC DNA]</scope>
    <source>
        <strain evidence="1 2">JCM 30026</strain>
    </source>
</reference>
<organism evidence="1 2">
    <name type="scientific">Chitinophaga qingshengii</name>
    <dbReference type="NCBI Taxonomy" id="1569794"/>
    <lineage>
        <taxon>Bacteria</taxon>
        <taxon>Pseudomonadati</taxon>
        <taxon>Bacteroidota</taxon>
        <taxon>Chitinophagia</taxon>
        <taxon>Chitinophagales</taxon>
        <taxon>Chitinophagaceae</taxon>
        <taxon>Chitinophaga</taxon>
    </lineage>
</organism>
<sequence length="103" mass="11739">MKKLSLTRLLLEKNKMSTRKLNLGQYIRLLNKGGALHDFTGADVVNAWYKRNLHMFSLVQKITTPADERIMVIAGSGHISVFSHFVDFDTDYKAVELSEVLKN</sequence>
<accession>A0ABR7TRD7</accession>
<keyword evidence="2" id="KW-1185">Reference proteome</keyword>
<proteinExistence type="predicted"/>
<dbReference type="RefSeq" id="WP_188089117.1">
    <property type="nucleotide sequence ID" value="NZ_JACVFC010000002.1"/>
</dbReference>
<dbReference type="EMBL" id="JACVFC010000002">
    <property type="protein sequence ID" value="MBC9931979.1"/>
    <property type="molecule type" value="Genomic_DNA"/>
</dbReference>
<dbReference type="Pfam" id="PF18950">
    <property type="entry name" value="DUF5694"/>
    <property type="match status" value="1"/>
</dbReference>
<evidence type="ECO:0000313" key="2">
    <source>
        <dbReference type="Proteomes" id="UP000659124"/>
    </source>
</evidence>
<dbReference type="Proteomes" id="UP000659124">
    <property type="component" value="Unassembled WGS sequence"/>
</dbReference>
<dbReference type="InterPro" id="IPR043749">
    <property type="entry name" value="DUF5694"/>
</dbReference>
<comment type="caution">
    <text evidence="1">The sequence shown here is derived from an EMBL/GenBank/DDBJ whole genome shotgun (WGS) entry which is preliminary data.</text>
</comment>
<protein>
    <submittedName>
        <fullName evidence="1">Uncharacterized protein</fullName>
    </submittedName>
</protein>
<evidence type="ECO:0000313" key="1">
    <source>
        <dbReference type="EMBL" id="MBC9931979.1"/>
    </source>
</evidence>